<dbReference type="SUPFAM" id="SSF52540">
    <property type="entry name" value="P-loop containing nucleoside triphosphate hydrolases"/>
    <property type="match status" value="1"/>
</dbReference>
<comment type="similarity">
    <text evidence="1 4">Belongs to the polyphosphate kinase 2 (PPK2) family. Class I subfamily.</text>
</comment>
<dbReference type="GO" id="GO:0008976">
    <property type="term" value="F:polyphosphate kinase activity"/>
    <property type="evidence" value="ECO:0007669"/>
    <property type="project" value="UniProtKB-UniRule"/>
</dbReference>
<comment type="function">
    <text evidence="4">Uses inorganic polyphosphate (polyP) as a donor to convert GDP to GTP or ADP to ATP.</text>
</comment>
<keyword evidence="7" id="KW-1185">Reference proteome</keyword>
<gene>
    <name evidence="6" type="ORF">Y5S_00552</name>
</gene>
<protein>
    <recommendedName>
        <fullName evidence="4">ADP/GDP-polyphosphate phosphotransferase</fullName>
        <ecNumber evidence="4">2.7.4.-</ecNumber>
    </recommendedName>
    <alternativeName>
        <fullName evidence="4">Polyphosphate kinase PPK2</fullName>
    </alternativeName>
</protein>
<evidence type="ECO:0000256" key="1">
    <source>
        <dbReference type="ARBA" id="ARBA00009924"/>
    </source>
</evidence>
<dbReference type="InterPro" id="IPR022488">
    <property type="entry name" value="PPK2-related"/>
</dbReference>
<dbReference type="PIRSF" id="PIRSF028756">
    <property type="entry name" value="PPK2_prd"/>
    <property type="match status" value="1"/>
</dbReference>
<dbReference type="RefSeq" id="WP_035230272.1">
    <property type="nucleotide sequence ID" value="NZ_ARXV01000002.1"/>
</dbReference>
<comment type="caution">
    <text evidence="6">The sequence shown here is derived from an EMBL/GenBank/DDBJ whole genome shotgun (WGS) entry which is preliminary data.</text>
</comment>
<reference evidence="6 7" key="1">
    <citation type="submission" date="2012-09" db="EMBL/GenBank/DDBJ databases">
        <title>Genome Sequence of alkane-degrading Bacterium Alcanivorax sp. 19-m-6.</title>
        <authorList>
            <person name="Lai Q."/>
            <person name="Shao Z."/>
        </authorList>
    </citation>
    <scope>NUCLEOTIDE SEQUENCE [LARGE SCALE GENOMIC DNA]</scope>
    <source>
        <strain evidence="6 7">19-m-6</strain>
    </source>
</reference>
<evidence type="ECO:0000256" key="2">
    <source>
        <dbReference type="ARBA" id="ARBA00022679"/>
    </source>
</evidence>
<dbReference type="InterPro" id="IPR016898">
    <property type="entry name" value="Polyphosphate_phosphotransfera"/>
</dbReference>
<dbReference type="PANTHER" id="PTHR34383">
    <property type="entry name" value="POLYPHOSPHATE:AMP PHOSPHOTRANSFERASE-RELATED"/>
    <property type="match status" value="1"/>
</dbReference>
<dbReference type="EMBL" id="ARXV01000002">
    <property type="protein sequence ID" value="KGD66080.1"/>
    <property type="molecule type" value="Genomic_DNA"/>
</dbReference>
<evidence type="ECO:0000256" key="3">
    <source>
        <dbReference type="ARBA" id="ARBA00022777"/>
    </source>
</evidence>
<dbReference type="InterPro" id="IPR027417">
    <property type="entry name" value="P-loop_NTPase"/>
</dbReference>
<evidence type="ECO:0000256" key="4">
    <source>
        <dbReference type="RuleBase" id="RU369062"/>
    </source>
</evidence>
<dbReference type="GO" id="GO:0006793">
    <property type="term" value="P:phosphorus metabolic process"/>
    <property type="evidence" value="ECO:0007669"/>
    <property type="project" value="InterPro"/>
</dbReference>
<dbReference type="PATRIC" id="fig|1177154.3.peg.560"/>
<dbReference type="Pfam" id="PF03976">
    <property type="entry name" value="PPK2"/>
    <property type="match status" value="1"/>
</dbReference>
<feature type="domain" description="Polyphosphate kinase-2-related" evidence="5">
    <location>
        <begin position="7"/>
        <end position="232"/>
    </location>
</feature>
<organism evidence="6 7">
    <name type="scientific">Alcanivorax nanhaiticus</name>
    <dbReference type="NCBI Taxonomy" id="1177154"/>
    <lineage>
        <taxon>Bacteria</taxon>
        <taxon>Pseudomonadati</taxon>
        <taxon>Pseudomonadota</taxon>
        <taxon>Gammaproteobacteria</taxon>
        <taxon>Oceanospirillales</taxon>
        <taxon>Alcanivoracaceae</taxon>
        <taxon>Alcanivorax</taxon>
    </lineage>
</organism>
<accession>A0A095UUA8</accession>
<dbReference type="EC" id="2.7.4.-" evidence="4"/>
<evidence type="ECO:0000313" key="7">
    <source>
        <dbReference type="Proteomes" id="UP000029444"/>
    </source>
</evidence>
<comment type="subunit">
    <text evidence="4">Homotetramer.</text>
</comment>
<keyword evidence="2 4" id="KW-0808">Transferase</keyword>
<sequence>MTKSAKTKQPYKTQLKNLQIQLVRLQRHIIKNDLQLLVIFEGRDAAGKDGVIKRITEHLSPRETRVVALGKPSEKDINSWYFQRYAAFLPSRQEMVLMNRSWYNRAGVEKVMQFCTEAEYDQFQKTVVPFEKMLCDSGIQIIKYYLDISKEEQKRRLEDRRVNPLKQWKISPIDDTAIKHWDDYSAARDDMLQHSHSEHAPWYIVKADNKRRARLNVIRHLLSIVDCPDKDQHLTKADAKVVFQFSR</sequence>
<evidence type="ECO:0000259" key="5">
    <source>
        <dbReference type="Pfam" id="PF03976"/>
    </source>
</evidence>
<dbReference type="Gene3D" id="3.40.50.300">
    <property type="entry name" value="P-loop containing nucleotide triphosphate hydrolases"/>
    <property type="match status" value="1"/>
</dbReference>
<dbReference type="STRING" id="1177154.Y5S_00552"/>
<proteinExistence type="inferred from homology"/>
<dbReference type="NCBIfam" id="TIGR03707">
    <property type="entry name" value="PPK2_P_aer"/>
    <property type="match status" value="1"/>
</dbReference>
<dbReference type="OrthoDB" id="9775224at2"/>
<dbReference type="AlphaFoldDB" id="A0A095UUA8"/>
<name>A0A095UUA8_9GAMM</name>
<dbReference type="InterPro" id="IPR022486">
    <property type="entry name" value="PPK2_PA0141"/>
</dbReference>
<dbReference type="Proteomes" id="UP000029444">
    <property type="component" value="Unassembled WGS sequence"/>
</dbReference>
<dbReference type="PANTHER" id="PTHR34383:SF1">
    <property type="entry name" value="ADP-POLYPHOSPHATE PHOSPHOTRANSFERASE"/>
    <property type="match status" value="1"/>
</dbReference>
<evidence type="ECO:0000313" key="6">
    <source>
        <dbReference type="EMBL" id="KGD66080.1"/>
    </source>
</evidence>
<keyword evidence="3 4" id="KW-0418">Kinase</keyword>
<dbReference type="eggNOG" id="COG2326">
    <property type="taxonomic scope" value="Bacteria"/>
</dbReference>